<dbReference type="InterPro" id="IPR022476">
    <property type="entry name" value="Spore_YabP/YqfC"/>
</dbReference>
<reference evidence="1 2" key="1">
    <citation type="journal article" date="2021" name="ISME Commun">
        <title>Automated analysis of genomic sequences facilitates high-throughput and comprehensive description of bacteria.</title>
        <authorList>
            <person name="Hitch T.C.A."/>
        </authorList>
    </citation>
    <scope>NUCLEOTIDE SEQUENCE [LARGE SCALE GENOMIC DNA]</scope>
    <source>
        <strain evidence="1 2">Sanger_04</strain>
    </source>
</reference>
<protein>
    <submittedName>
        <fullName evidence="1">YabP/YqfC family sporulation protein</fullName>
    </submittedName>
</protein>
<evidence type="ECO:0000313" key="2">
    <source>
        <dbReference type="Proteomes" id="UP001652461"/>
    </source>
</evidence>
<name>A0ABT2RYV3_9FIRM</name>
<gene>
    <name evidence="1" type="ORF">OCV63_11530</name>
</gene>
<comment type="caution">
    <text evidence="1">The sequence shown here is derived from an EMBL/GenBank/DDBJ whole genome shotgun (WGS) entry which is preliminary data.</text>
</comment>
<organism evidence="1 2">
    <name type="scientific">Laedolimicola ammoniilytica</name>
    <dbReference type="NCBI Taxonomy" id="2981771"/>
    <lineage>
        <taxon>Bacteria</taxon>
        <taxon>Bacillati</taxon>
        <taxon>Bacillota</taxon>
        <taxon>Clostridia</taxon>
        <taxon>Lachnospirales</taxon>
        <taxon>Lachnospiraceae</taxon>
        <taxon>Laedolimicola</taxon>
    </lineage>
</organism>
<dbReference type="Proteomes" id="UP001652461">
    <property type="component" value="Unassembled WGS sequence"/>
</dbReference>
<dbReference type="EMBL" id="JAOQKC010000015">
    <property type="protein sequence ID" value="MCU6697514.1"/>
    <property type="molecule type" value="Genomic_DNA"/>
</dbReference>
<proteinExistence type="predicted"/>
<dbReference type="Pfam" id="PF07873">
    <property type="entry name" value="YabP"/>
    <property type="match status" value="1"/>
</dbReference>
<keyword evidence="2" id="KW-1185">Reference proteome</keyword>
<accession>A0ABT2RYV3</accession>
<sequence length="86" mass="9842">MSVKERLTDALNLPKDLTLGAVILTITGKHEAYVENYMSLIEYTDELIRIQTRTCKLEIHGTGLDIAYYTNEEMKITGELLEVKYC</sequence>
<evidence type="ECO:0000313" key="1">
    <source>
        <dbReference type="EMBL" id="MCU6697514.1"/>
    </source>
</evidence>
<dbReference type="RefSeq" id="WP_158364003.1">
    <property type="nucleotide sequence ID" value="NZ_JAOQKC010000015.1"/>
</dbReference>